<name>A0A840A1N2_9CAUL</name>
<sequence>MPHSPIAPTLTVTWRSENYGRFDGARSAFRLYDTVDLDDTAVAQIHAAATKAGYFWEPGRCAWIAWADSARERFIAGLQTLGYAVEHAGSWRGPEGDGAPPAPGAR</sequence>
<comment type="caution">
    <text evidence="1">The sequence shown here is derived from an EMBL/GenBank/DDBJ whole genome shotgun (WGS) entry which is preliminary data.</text>
</comment>
<protein>
    <submittedName>
        <fullName evidence="1">Uncharacterized protein</fullName>
    </submittedName>
</protein>
<evidence type="ECO:0000313" key="1">
    <source>
        <dbReference type="EMBL" id="MBB3892855.1"/>
    </source>
</evidence>
<organism evidence="1 2">
    <name type="scientific">Phenylobacterium haematophilum</name>
    <dbReference type="NCBI Taxonomy" id="98513"/>
    <lineage>
        <taxon>Bacteria</taxon>
        <taxon>Pseudomonadati</taxon>
        <taxon>Pseudomonadota</taxon>
        <taxon>Alphaproteobacteria</taxon>
        <taxon>Caulobacterales</taxon>
        <taxon>Caulobacteraceae</taxon>
        <taxon>Phenylobacterium</taxon>
    </lineage>
</organism>
<dbReference type="AlphaFoldDB" id="A0A840A1N2"/>
<gene>
    <name evidence="1" type="ORF">GGQ61_003593</name>
</gene>
<accession>A0A840A1N2</accession>
<keyword evidence="2" id="KW-1185">Reference proteome</keyword>
<dbReference type="Proteomes" id="UP000530564">
    <property type="component" value="Unassembled WGS sequence"/>
</dbReference>
<evidence type="ECO:0000313" key="2">
    <source>
        <dbReference type="Proteomes" id="UP000530564"/>
    </source>
</evidence>
<proteinExistence type="predicted"/>
<reference evidence="1 2" key="1">
    <citation type="submission" date="2020-08" db="EMBL/GenBank/DDBJ databases">
        <title>Genomic Encyclopedia of Type Strains, Phase IV (KMG-IV): sequencing the most valuable type-strain genomes for metagenomic binning, comparative biology and taxonomic classification.</title>
        <authorList>
            <person name="Goeker M."/>
        </authorList>
    </citation>
    <scope>NUCLEOTIDE SEQUENCE [LARGE SCALE GENOMIC DNA]</scope>
    <source>
        <strain evidence="1 2">DSM 21793</strain>
    </source>
</reference>
<dbReference type="EMBL" id="JACIDK010000006">
    <property type="protein sequence ID" value="MBB3892855.1"/>
    <property type="molecule type" value="Genomic_DNA"/>
</dbReference>
<dbReference type="RefSeq" id="WP_183775809.1">
    <property type="nucleotide sequence ID" value="NZ_JACIDK010000006.1"/>
</dbReference>